<dbReference type="InterPro" id="IPR001792">
    <property type="entry name" value="Acylphosphatase-like_dom"/>
</dbReference>
<dbReference type="InterPro" id="IPR020456">
    <property type="entry name" value="Acylphosphatase"/>
</dbReference>
<feature type="active site" evidence="4">
    <location>
        <position position="18"/>
    </location>
</feature>
<dbReference type="RefSeq" id="WP_146563005.1">
    <property type="nucleotide sequence ID" value="NZ_SIHJ01000001.1"/>
</dbReference>
<dbReference type="PROSITE" id="PS51160">
    <property type="entry name" value="ACYLPHOSPHATASE_3"/>
    <property type="match status" value="1"/>
</dbReference>
<dbReference type="Pfam" id="PF00708">
    <property type="entry name" value="Acylphosphatase"/>
    <property type="match status" value="1"/>
</dbReference>
<feature type="domain" description="Acylphosphatase-like" evidence="7">
    <location>
        <begin position="3"/>
        <end position="89"/>
    </location>
</feature>
<dbReference type="InterPro" id="IPR036046">
    <property type="entry name" value="Acylphosphatase-like_dom_sf"/>
</dbReference>
<proteinExistence type="inferred from homology"/>
<evidence type="ECO:0000313" key="9">
    <source>
        <dbReference type="Proteomes" id="UP000316714"/>
    </source>
</evidence>
<dbReference type="AlphaFoldDB" id="A0A5C5VEB2"/>
<protein>
    <recommendedName>
        <fullName evidence="2 4">acylphosphatase</fullName>
        <ecNumber evidence="2 4">3.6.1.7</ecNumber>
    </recommendedName>
</protein>
<evidence type="ECO:0000313" key="8">
    <source>
        <dbReference type="EMBL" id="TWT36250.1"/>
    </source>
</evidence>
<organism evidence="8 9">
    <name type="scientific">Posidoniimonas corsicana</name>
    <dbReference type="NCBI Taxonomy" id="1938618"/>
    <lineage>
        <taxon>Bacteria</taxon>
        <taxon>Pseudomonadati</taxon>
        <taxon>Planctomycetota</taxon>
        <taxon>Planctomycetia</taxon>
        <taxon>Pirellulales</taxon>
        <taxon>Lacipirellulaceae</taxon>
        <taxon>Posidoniimonas</taxon>
    </lineage>
</organism>
<evidence type="ECO:0000256" key="6">
    <source>
        <dbReference type="SAM" id="MobiDB-lite"/>
    </source>
</evidence>
<dbReference type="PANTHER" id="PTHR47268:SF4">
    <property type="entry name" value="ACYLPHOSPHATASE"/>
    <property type="match status" value="1"/>
</dbReference>
<evidence type="ECO:0000256" key="5">
    <source>
        <dbReference type="RuleBase" id="RU004168"/>
    </source>
</evidence>
<evidence type="ECO:0000259" key="7">
    <source>
        <dbReference type="PROSITE" id="PS51160"/>
    </source>
</evidence>
<reference evidence="8 9" key="1">
    <citation type="submission" date="2019-02" db="EMBL/GenBank/DDBJ databases">
        <title>Deep-cultivation of Planctomycetes and their phenomic and genomic characterization uncovers novel biology.</title>
        <authorList>
            <person name="Wiegand S."/>
            <person name="Jogler M."/>
            <person name="Boedeker C."/>
            <person name="Pinto D."/>
            <person name="Vollmers J."/>
            <person name="Rivas-Marin E."/>
            <person name="Kohn T."/>
            <person name="Peeters S.H."/>
            <person name="Heuer A."/>
            <person name="Rast P."/>
            <person name="Oberbeckmann S."/>
            <person name="Bunk B."/>
            <person name="Jeske O."/>
            <person name="Meyerdierks A."/>
            <person name="Storesund J.E."/>
            <person name="Kallscheuer N."/>
            <person name="Luecker S."/>
            <person name="Lage O.M."/>
            <person name="Pohl T."/>
            <person name="Merkel B.J."/>
            <person name="Hornburger P."/>
            <person name="Mueller R.-W."/>
            <person name="Bruemmer F."/>
            <person name="Labrenz M."/>
            <person name="Spormann A.M."/>
            <person name="Op Den Camp H."/>
            <person name="Overmann J."/>
            <person name="Amann R."/>
            <person name="Jetten M.S.M."/>
            <person name="Mascher T."/>
            <person name="Medema M.H."/>
            <person name="Devos D.P."/>
            <person name="Kaster A.-K."/>
            <person name="Ovreas L."/>
            <person name="Rohde M."/>
            <person name="Galperin M.Y."/>
            <person name="Jogler C."/>
        </authorList>
    </citation>
    <scope>NUCLEOTIDE SEQUENCE [LARGE SCALE GENOMIC DNA]</scope>
    <source>
        <strain evidence="8 9">KOR34</strain>
    </source>
</reference>
<comment type="caution">
    <text evidence="8">The sequence shown here is derived from an EMBL/GenBank/DDBJ whole genome shotgun (WGS) entry which is preliminary data.</text>
</comment>
<gene>
    <name evidence="8" type="primary">yccX</name>
    <name evidence="8" type="ORF">KOR34_11540</name>
</gene>
<dbReference type="EMBL" id="SIHJ01000001">
    <property type="protein sequence ID" value="TWT36250.1"/>
    <property type="molecule type" value="Genomic_DNA"/>
</dbReference>
<keyword evidence="4 8" id="KW-0378">Hydrolase</keyword>
<feature type="region of interest" description="Disordered" evidence="6">
    <location>
        <begin position="67"/>
        <end position="89"/>
    </location>
</feature>
<dbReference type="EC" id="3.6.1.7" evidence="2 4"/>
<dbReference type="Proteomes" id="UP000316714">
    <property type="component" value="Unassembled WGS sequence"/>
</dbReference>
<accession>A0A5C5VEB2</accession>
<dbReference type="GO" id="GO:0003998">
    <property type="term" value="F:acylphosphatase activity"/>
    <property type="evidence" value="ECO:0007669"/>
    <property type="project" value="UniProtKB-EC"/>
</dbReference>
<keyword evidence="9" id="KW-1185">Reference proteome</keyword>
<sequence>MEQRVVYFEGHVQGVGFRYTTAQAARPLAVTGYVRNLPDGRVELVAEGQTSEIDRLLADVREQLGSHIRSEQTDTRPATGQYSDFRVAY</sequence>
<dbReference type="OrthoDB" id="9808093at2"/>
<evidence type="ECO:0000256" key="2">
    <source>
        <dbReference type="ARBA" id="ARBA00012150"/>
    </source>
</evidence>
<evidence type="ECO:0000256" key="1">
    <source>
        <dbReference type="ARBA" id="ARBA00005614"/>
    </source>
</evidence>
<dbReference type="PROSITE" id="PS00151">
    <property type="entry name" value="ACYLPHOSPHATASE_2"/>
    <property type="match status" value="1"/>
</dbReference>
<feature type="active site" evidence="4">
    <location>
        <position position="36"/>
    </location>
</feature>
<dbReference type="InterPro" id="IPR017968">
    <property type="entry name" value="Acylphosphatase_CS"/>
</dbReference>
<name>A0A5C5VEB2_9BACT</name>
<dbReference type="PANTHER" id="PTHR47268">
    <property type="entry name" value="ACYLPHOSPHATASE"/>
    <property type="match status" value="1"/>
</dbReference>
<comment type="similarity">
    <text evidence="1 5">Belongs to the acylphosphatase family.</text>
</comment>
<comment type="catalytic activity">
    <reaction evidence="3 4">
        <text>an acyl phosphate + H2O = a carboxylate + phosphate + H(+)</text>
        <dbReference type="Rhea" id="RHEA:14965"/>
        <dbReference type="ChEBI" id="CHEBI:15377"/>
        <dbReference type="ChEBI" id="CHEBI:15378"/>
        <dbReference type="ChEBI" id="CHEBI:29067"/>
        <dbReference type="ChEBI" id="CHEBI:43474"/>
        <dbReference type="ChEBI" id="CHEBI:59918"/>
        <dbReference type="EC" id="3.6.1.7"/>
    </reaction>
</comment>
<dbReference type="Gene3D" id="3.30.70.100">
    <property type="match status" value="1"/>
</dbReference>
<evidence type="ECO:0000256" key="4">
    <source>
        <dbReference type="PROSITE-ProRule" id="PRU00520"/>
    </source>
</evidence>
<evidence type="ECO:0000256" key="3">
    <source>
        <dbReference type="ARBA" id="ARBA00047645"/>
    </source>
</evidence>
<dbReference type="SUPFAM" id="SSF54975">
    <property type="entry name" value="Acylphosphatase/BLUF domain-like"/>
    <property type="match status" value="1"/>
</dbReference>